<keyword evidence="10" id="KW-0966">Cell projection</keyword>
<keyword evidence="5" id="KW-0975">Bacterial flagellum</keyword>
<dbReference type="AlphaFoldDB" id="A0A3B0Y1U7"/>
<evidence type="ECO:0000256" key="1">
    <source>
        <dbReference type="ARBA" id="ARBA00004365"/>
    </source>
</evidence>
<accession>A0A3B0Y1U7</accession>
<comment type="similarity">
    <text evidence="2">Belongs to the FliD family.</text>
</comment>
<sequence length="671" mass="67297">MTNIAAPGLGSGLDVNGIVSQLVAVEQQPAAQRLDRREANLQARLSAFGVLKSAISSFQGSLGALSDPTLFQAKTAQSDTPTVASVSASNAAAEGSFALTVTQLAAAHSLVSDPALPAAQFTSSADVVGTGSLAFNFGTTTYDPGTDAYTAFVQNPDQGAQTVQIIDGSLSGIRDAVNAADIGVSASLVFDGSNERLVFTSTNSGAANSLQISVTDDDGDNDDSSGLSLFSFNATSNNLLQTQDAQDAQATLNGIAVTSASNSLSENLDGVTVNLLATGSSTLTVSKSGSTISTNINTFVEQYNNLVKTINDLSAFDPNTGVSGTLNGDGVLRTLDGQFRRILSNQVPGAPDGFSILADIGITRNAQDGTLVVDSTKLGAAINTNADAVTGLFAAFGTAADSLVDVTASTTSTVGGRYGINITQLATQGQVVGGSAATLTITAGVDDALTLSVDGTQTTVTLAAGTYTATSLVAELQSKINADSVLQDAALGVKASESGGVLTLISNSFGLASIVSIDGGTAAAGLFGVTPVATDGVDIAGTIGGLAATGSGQKLTGSGDASGLEITVNGGLLGDRGVIDFARGYADQLGSVLTDILGSNGVFSSVTDGLNAQIQDISGDREALARRITSLEARLRKQFGALDVLVSNLNATSSFLTSQLAALPTIGGNNR</sequence>
<evidence type="ECO:0000256" key="6">
    <source>
        <dbReference type="ARBA" id="ARBA00033074"/>
    </source>
</evidence>
<evidence type="ECO:0000313" key="10">
    <source>
        <dbReference type="EMBL" id="VAW73701.1"/>
    </source>
</evidence>
<dbReference type="Pfam" id="PF07195">
    <property type="entry name" value="FliD_C"/>
    <property type="match status" value="1"/>
</dbReference>
<dbReference type="InterPro" id="IPR010809">
    <property type="entry name" value="FliD_C"/>
</dbReference>
<evidence type="ECO:0000256" key="4">
    <source>
        <dbReference type="ARBA" id="ARBA00023054"/>
    </source>
</evidence>
<dbReference type="PANTHER" id="PTHR30288:SF0">
    <property type="entry name" value="FLAGELLAR HOOK-ASSOCIATED PROTEIN 2"/>
    <property type="match status" value="1"/>
</dbReference>
<keyword evidence="10" id="KW-0282">Flagellum</keyword>
<evidence type="ECO:0000259" key="9">
    <source>
        <dbReference type="Pfam" id="PF07195"/>
    </source>
</evidence>
<keyword evidence="4" id="KW-0175">Coiled coil</keyword>
<organism evidence="10">
    <name type="scientific">hydrothermal vent metagenome</name>
    <dbReference type="NCBI Taxonomy" id="652676"/>
    <lineage>
        <taxon>unclassified sequences</taxon>
        <taxon>metagenomes</taxon>
        <taxon>ecological metagenomes</taxon>
    </lineage>
</organism>
<dbReference type="InterPro" id="IPR040026">
    <property type="entry name" value="FliD"/>
</dbReference>
<dbReference type="PANTHER" id="PTHR30288">
    <property type="entry name" value="FLAGELLAR CAP/ASSEMBLY PROTEIN FLID"/>
    <property type="match status" value="1"/>
</dbReference>
<comment type="subcellular location">
    <subcellularLocation>
        <location evidence="1">Bacterial flagellum</location>
    </subcellularLocation>
</comment>
<evidence type="ECO:0000259" key="8">
    <source>
        <dbReference type="Pfam" id="PF02465"/>
    </source>
</evidence>
<gene>
    <name evidence="10" type="ORF">MNBD_GAMMA13-325</name>
</gene>
<dbReference type="GO" id="GO:0009421">
    <property type="term" value="C:bacterial-type flagellum filament cap"/>
    <property type="evidence" value="ECO:0007669"/>
    <property type="project" value="InterPro"/>
</dbReference>
<dbReference type="EMBL" id="UOFK01000040">
    <property type="protein sequence ID" value="VAW73701.1"/>
    <property type="molecule type" value="Genomic_DNA"/>
</dbReference>
<proteinExistence type="inferred from homology"/>
<evidence type="ECO:0000256" key="5">
    <source>
        <dbReference type="ARBA" id="ARBA00023143"/>
    </source>
</evidence>
<feature type="domain" description="Flagellar hook-associated protein 2 N-terminal" evidence="8">
    <location>
        <begin position="11"/>
        <end position="108"/>
    </location>
</feature>
<dbReference type="GO" id="GO:0009424">
    <property type="term" value="C:bacterial-type flagellum hook"/>
    <property type="evidence" value="ECO:0007669"/>
    <property type="project" value="InterPro"/>
</dbReference>
<protein>
    <recommendedName>
        <fullName evidence="7">Filament cap protein</fullName>
    </recommendedName>
    <alternativeName>
        <fullName evidence="6">Flagellar cap protein</fullName>
    </alternativeName>
</protein>
<evidence type="ECO:0000256" key="3">
    <source>
        <dbReference type="ARBA" id="ARBA00011255"/>
    </source>
</evidence>
<dbReference type="Pfam" id="PF02465">
    <property type="entry name" value="FliD_N"/>
    <property type="match status" value="1"/>
</dbReference>
<evidence type="ECO:0000256" key="2">
    <source>
        <dbReference type="ARBA" id="ARBA00009764"/>
    </source>
</evidence>
<reference evidence="10" key="1">
    <citation type="submission" date="2018-06" db="EMBL/GenBank/DDBJ databases">
        <authorList>
            <person name="Zhirakovskaya E."/>
        </authorList>
    </citation>
    <scope>NUCLEOTIDE SEQUENCE</scope>
</reference>
<name>A0A3B0Y1U7_9ZZZZ</name>
<feature type="domain" description="Flagellar hook-associated protein 2 C-terminal" evidence="9">
    <location>
        <begin position="245"/>
        <end position="651"/>
    </location>
</feature>
<dbReference type="GO" id="GO:0007155">
    <property type="term" value="P:cell adhesion"/>
    <property type="evidence" value="ECO:0007669"/>
    <property type="project" value="InterPro"/>
</dbReference>
<keyword evidence="10" id="KW-0969">Cilium</keyword>
<dbReference type="InterPro" id="IPR003481">
    <property type="entry name" value="FliD_N"/>
</dbReference>
<evidence type="ECO:0000256" key="7">
    <source>
        <dbReference type="ARBA" id="ARBA00033192"/>
    </source>
</evidence>
<dbReference type="GO" id="GO:0071973">
    <property type="term" value="P:bacterial-type flagellum-dependent cell motility"/>
    <property type="evidence" value="ECO:0007669"/>
    <property type="project" value="TreeGrafter"/>
</dbReference>
<comment type="subunit">
    <text evidence="3">Homopentamer.</text>
</comment>